<dbReference type="STRING" id="1612624.ADU59_23765"/>
<gene>
    <name evidence="2" type="ORF">ADU59_23765</name>
</gene>
<protein>
    <recommendedName>
        <fullName evidence="1">Glycoamylase-like domain-containing protein</fullName>
    </recommendedName>
</protein>
<dbReference type="Proteomes" id="UP000093111">
    <property type="component" value="Unassembled WGS sequence"/>
</dbReference>
<dbReference type="Pfam" id="PF10091">
    <property type="entry name" value="Glycoamylase"/>
    <property type="match status" value="1"/>
</dbReference>
<evidence type="ECO:0000259" key="1">
    <source>
        <dbReference type="Pfam" id="PF10091"/>
    </source>
</evidence>
<name>A0A1C7NVR4_9HYPH</name>
<accession>A0A1C7NVR4</accession>
<dbReference type="RefSeq" id="WP_068957232.1">
    <property type="nucleotide sequence ID" value="NZ_LGLV01000016.1"/>
</dbReference>
<dbReference type="OrthoDB" id="5937621at2"/>
<sequence length="429" mass="47422">MLLKNDTDMVLLDRLQKAAFSYFLEFSNPDNGLIADTSLAGAPSSIAATGFGLSVYPVGVERGWMSRQDAAARTLATLRFFTQAPQNRDKDATGYKGLYYHFLDMKTGQRTWRSELSLIDSALLIAGMLTAAAYFDQDDAVEAEIRSSTAMLYARVNWAWALDGKGALWLGWKPRTGFLPYRWESYSEAIILYVLALASPSYPIGKESYDAFAAKFDWMTVKDKPFLYAGPLFIHLFSHAWIDFRGIRDAAVAAHDTDYFENTRRAIAVQRTYAVDNPGGFAGYGADTWGLTSCDGPQRPRRLQDGRRQQFAGYAARGAPLGPDDGTLAPWAPLACLPFEPKAAMAATRHILSSYPGVIEAGRFVGSFNPSVPGRTPEGWLNDRSVGLDQGLLVMMIENHRSGLFWDMLRQSPVIRRGLGRAGFSGGWL</sequence>
<evidence type="ECO:0000313" key="3">
    <source>
        <dbReference type="Proteomes" id="UP000093111"/>
    </source>
</evidence>
<dbReference type="Gene3D" id="1.50.10.140">
    <property type="match status" value="1"/>
</dbReference>
<reference evidence="2 3" key="1">
    <citation type="journal article" date="2016" name="Syst. Appl. Microbiol.">
        <title>Pararhizobium polonicum sp. nov. isolated from tumors on stone fruit rootstocks.</title>
        <authorList>
            <person name="Pulawska J."/>
            <person name="Kuzmanovic N."/>
            <person name="Willems A."/>
            <person name="Pothier J.F."/>
        </authorList>
    </citation>
    <scope>NUCLEOTIDE SEQUENCE [LARGE SCALE GENOMIC DNA]</scope>
    <source>
        <strain evidence="2 3">F5.1</strain>
    </source>
</reference>
<organism evidence="2 3">
    <name type="scientific">Pararhizobium polonicum</name>
    <dbReference type="NCBI Taxonomy" id="1612624"/>
    <lineage>
        <taxon>Bacteria</taxon>
        <taxon>Pseudomonadati</taxon>
        <taxon>Pseudomonadota</taxon>
        <taxon>Alphaproteobacteria</taxon>
        <taxon>Hyphomicrobiales</taxon>
        <taxon>Rhizobiaceae</taxon>
        <taxon>Rhizobium/Agrobacterium group</taxon>
        <taxon>Pararhizobium</taxon>
    </lineage>
</organism>
<feature type="domain" description="Glycoamylase-like" evidence="1">
    <location>
        <begin position="180"/>
        <end position="413"/>
    </location>
</feature>
<dbReference type="InterPro" id="IPR016883">
    <property type="entry name" value="UCP028431"/>
</dbReference>
<dbReference type="EMBL" id="LGLV01000016">
    <property type="protein sequence ID" value="OBZ93100.1"/>
    <property type="molecule type" value="Genomic_DNA"/>
</dbReference>
<proteinExistence type="predicted"/>
<dbReference type="PATRIC" id="fig|1612624.7.peg.2444"/>
<dbReference type="AlphaFoldDB" id="A0A1C7NVR4"/>
<dbReference type="InterPro" id="IPR019282">
    <property type="entry name" value="Glycoamylase-like_cons_dom"/>
</dbReference>
<evidence type="ECO:0000313" key="2">
    <source>
        <dbReference type="EMBL" id="OBZ93100.1"/>
    </source>
</evidence>
<comment type="caution">
    <text evidence="2">The sequence shown here is derived from an EMBL/GenBank/DDBJ whole genome shotgun (WGS) entry which is preliminary data.</text>
</comment>
<dbReference type="PIRSF" id="PIRSF028431">
    <property type="entry name" value="UCP028431"/>
    <property type="match status" value="1"/>
</dbReference>
<keyword evidence="3" id="KW-1185">Reference proteome</keyword>